<dbReference type="Proteomes" id="UP000181870">
    <property type="component" value="Unassembled WGS sequence"/>
</dbReference>
<gene>
    <name evidence="1" type="ORF">SAMN05192582_101945</name>
</gene>
<dbReference type="CDD" id="cd13120">
    <property type="entry name" value="BF2867_like_N"/>
    <property type="match status" value="1"/>
</dbReference>
<dbReference type="Pfam" id="PF13149">
    <property type="entry name" value="Mfa_like_1"/>
    <property type="match status" value="1"/>
</dbReference>
<dbReference type="PROSITE" id="PS51257">
    <property type="entry name" value="PROKAR_LIPOPROTEIN"/>
    <property type="match status" value="1"/>
</dbReference>
<dbReference type="AlphaFoldDB" id="A0A1G8GQI4"/>
<protein>
    <submittedName>
        <fullName evidence="1">Fimbrillin-like</fullName>
    </submittedName>
</protein>
<reference evidence="1 2" key="1">
    <citation type="submission" date="2016-10" db="EMBL/GenBank/DDBJ databases">
        <authorList>
            <person name="de Groot N.N."/>
        </authorList>
    </citation>
    <scope>NUCLEOTIDE SEQUENCE [LARGE SCALE GENOMIC DNA]</scope>
    <source>
        <strain evidence="1 2">NLAE-zl-C57</strain>
    </source>
</reference>
<dbReference type="RefSeq" id="WP_176817081.1">
    <property type="nucleotide sequence ID" value="NZ_FNDO01000019.1"/>
</dbReference>
<evidence type="ECO:0000313" key="1">
    <source>
        <dbReference type="EMBL" id="SDH96665.1"/>
    </source>
</evidence>
<proteinExistence type="predicted"/>
<accession>A0A1G8GQI4</accession>
<evidence type="ECO:0000313" key="2">
    <source>
        <dbReference type="Proteomes" id="UP000181870"/>
    </source>
</evidence>
<dbReference type="Gene3D" id="2.60.40.2620">
    <property type="entry name" value="Fimbrillin-like"/>
    <property type="match status" value="1"/>
</dbReference>
<dbReference type="InterPro" id="IPR042278">
    <property type="entry name" value="Mfa-like_1_N"/>
</dbReference>
<sequence>MKKQDVWALCLAGMACLVSCSNEGEELLSGKTNLPMELTTVVEPASLTRASADNVWTGDGTERISVSDGSKAATYTIIDAMGGLVPTVENEQLYWASGTEPQEITAWYPATAGNAQLESWNIQPDQSGTGYQQSDLLMGTASVALQGNRVLPLQHQTAKMIVHLQGDGTTDADLEGATLKISNVVLEGTVSGGSLKVKEGIAPSIVIPRQRDEALINYIASFEALLIPQLVADKVLIEVSTQSGKSYKYTPTGNDGLLEGTAQNIYYVIVGKPGISVQVKKEGTQWGSDGDQIVDAN</sequence>
<name>A0A1G8GQI4_BACOV</name>
<dbReference type="CDD" id="cd13121">
    <property type="entry name" value="BF2867_like_C"/>
    <property type="match status" value="1"/>
</dbReference>
<dbReference type="Gene3D" id="2.60.40.2630">
    <property type="match status" value="1"/>
</dbReference>
<dbReference type="EMBL" id="FNDO01000019">
    <property type="protein sequence ID" value="SDH96665.1"/>
    <property type="molecule type" value="Genomic_DNA"/>
</dbReference>
<dbReference type="InterPro" id="IPR025049">
    <property type="entry name" value="Mfa-like_1"/>
</dbReference>
<organism evidence="1 2">
    <name type="scientific">Bacteroides ovatus</name>
    <dbReference type="NCBI Taxonomy" id="28116"/>
    <lineage>
        <taxon>Bacteria</taxon>
        <taxon>Pseudomonadati</taxon>
        <taxon>Bacteroidota</taxon>
        <taxon>Bacteroidia</taxon>
        <taxon>Bacteroidales</taxon>
        <taxon>Bacteroidaceae</taxon>
        <taxon>Bacteroides</taxon>
    </lineage>
</organism>